<dbReference type="Gene3D" id="1.10.1740.10">
    <property type="match status" value="1"/>
</dbReference>
<dbReference type="RefSeq" id="WP_245981650.1">
    <property type="nucleotide sequence ID" value="NZ_RBKS01000001.1"/>
</dbReference>
<dbReference type="InterPro" id="IPR045857">
    <property type="entry name" value="O16G_dom_2"/>
</dbReference>
<dbReference type="CDD" id="cd11324">
    <property type="entry name" value="AmyAc_Amylosucrase"/>
    <property type="match status" value="1"/>
</dbReference>
<dbReference type="Gene3D" id="3.90.400.10">
    <property type="entry name" value="Oligo-1,6-glucosidase, Domain 2"/>
    <property type="match status" value="1"/>
</dbReference>
<organism evidence="2 3">
    <name type="scientific">Frondihabitans australicus</name>
    <dbReference type="NCBI Taxonomy" id="386892"/>
    <lineage>
        <taxon>Bacteria</taxon>
        <taxon>Bacillati</taxon>
        <taxon>Actinomycetota</taxon>
        <taxon>Actinomycetes</taxon>
        <taxon>Micrococcales</taxon>
        <taxon>Microbacteriaceae</taxon>
        <taxon>Frondihabitans</taxon>
    </lineage>
</organism>
<feature type="domain" description="Glycosyl hydrolase family 13 catalytic" evidence="1">
    <location>
        <begin position="87"/>
        <end position="507"/>
    </location>
</feature>
<dbReference type="InterPro" id="IPR006047">
    <property type="entry name" value="GH13_cat_dom"/>
</dbReference>
<dbReference type="PANTHER" id="PTHR10357:SF213">
    <property type="entry name" value="ALPHA AMYLASE CATALYTIC REGION"/>
    <property type="match status" value="1"/>
</dbReference>
<keyword evidence="3" id="KW-1185">Reference proteome</keyword>
<dbReference type="Proteomes" id="UP000280008">
    <property type="component" value="Unassembled WGS sequence"/>
</dbReference>
<dbReference type="SUPFAM" id="SSF51011">
    <property type="entry name" value="Glycosyl hydrolase domain"/>
    <property type="match status" value="1"/>
</dbReference>
<dbReference type="Gene3D" id="3.20.20.80">
    <property type="entry name" value="Glycosidases"/>
    <property type="match status" value="1"/>
</dbReference>
<dbReference type="PANTHER" id="PTHR10357">
    <property type="entry name" value="ALPHA-AMYLASE FAMILY MEMBER"/>
    <property type="match status" value="1"/>
</dbReference>
<dbReference type="InterPro" id="IPR017853">
    <property type="entry name" value="GH"/>
</dbReference>
<accession>A0A495IHA5</accession>
<dbReference type="Pfam" id="PF00128">
    <property type="entry name" value="Alpha-amylase"/>
    <property type="match status" value="1"/>
</dbReference>
<gene>
    <name evidence="2" type="ORF">C8E83_2475</name>
</gene>
<dbReference type="InterPro" id="IPR013780">
    <property type="entry name" value="Glyco_hydro_b"/>
</dbReference>
<evidence type="ECO:0000259" key="1">
    <source>
        <dbReference type="SMART" id="SM00642"/>
    </source>
</evidence>
<dbReference type="Gene3D" id="2.60.40.1180">
    <property type="entry name" value="Golgi alpha-mannosidase II"/>
    <property type="match status" value="1"/>
</dbReference>
<dbReference type="SMART" id="SM00642">
    <property type="entry name" value="Aamy"/>
    <property type="match status" value="1"/>
</dbReference>
<dbReference type="AlphaFoldDB" id="A0A495IHA5"/>
<reference evidence="2 3" key="1">
    <citation type="submission" date="2018-10" db="EMBL/GenBank/DDBJ databases">
        <title>Sequencing the genomes of 1000 actinobacteria strains.</title>
        <authorList>
            <person name="Klenk H.-P."/>
        </authorList>
    </citation>
    <scope>NUCLEOTIDE SEQUENCE [LARGE SCALE GENOMIC DNA]</scope>
    <source>
        <strain evidence="2 3">DSM 17894</strain>
    </source>
</reference>
<evidence type="ECO:0000313" key="2">
    <source>
        <dbReference type="EMBL" id="RKR75334.1"/>
    </source>
</evidence>
<comment type="caution">
    <text evidence="2">The sequence shown here is derived from an EMBL/GenBank/DDBJ whole genome shotgun (WGS) entry which is preliminary data.</text>
</comment>
<dbReference type="InterPro" id="IPR044077">
    <property type="entry name" value="Amylosucrase"/>
</dbReference>
<proteinExistence type="predicted"/>
<name>A0A495IHA5_9MICO</name>
<evidence type="ECO:0000313" key="3">
    <source>
        <dbReference type="Proteomes" id="UP000280008"/>
    </source>
</evidence>
<dbReference type="GO" id="GO:0047669">
    <property type="term" value="F:amylosucrase activity"/>
    <property type="evidence" value="ECO:0007669"/>
    <property type="project" value="InterPro"/>
</dbReference>
<sequence length="614" mass="68447">MTALHRATATDRHRFDERVRVQEPRLVDLLHRLYGDDPRLAGVLECLRRDIEHAWETRPHDLRMLDDRRDVDPAWFQSNRMLAGVCYVDRYAGTFAQLAEHIPYFQELGLTVLHLMPVYDCPEPNSDGGYAVSSYRRTKAALGTMNDLQHLAAKLRAAGISLTLDFVFNHTSNEHEWARRALAGEREFVDYYWISDDRELPDAFEATTREIFPDDHPGSFTRLPDGRWIWTTFHTFQWDLNYANPEVFRAMAGEMLFLANQGVEILRMDAVAFIWKQLGTSSENLPQAHLLLQAFNAVLRMAAPAVLFLSEAIVHPDDVVSYISPEECELSYNPLQMALVWSTLATRDVGLLSQALETRHALPKGTAWVDYIRSHDDIGWTFADEDARALGIDPEAHRRFLNRFFVGDHPGSFARGAPFQTNPKTGDSRVAGATASLAGLTAGDDRAVRRILLAQSLSLSTGGIPLLYLGDEVGQQNDDGYLDDEGKRGDARWAGRPPYPAGLYASRHDPATSAGALYEGLRDLLRVRATLPAFSGGDLIPFHTHDRHVLGFQRPAGSGATVLVLANFGDLPATIDPLTLSGLPPIAVDAVTEGFVDLREPLTLEALGFVWLLV</sequence>
<protein>
    <submittedName>
        <fullName evidence="2">Amylosucrase</fullName>
    </submittedName>
</protein>
<dbReference type="SUPFAM" id="SSF51445">
    <property type="entry name" value="(Trans)glycosidases"/>
    <property type="match status" value="1"/>
</dbReference>
<dbReference type="GO" id="GO:0005975">
    <property type="term" value="P:carbohydrate metabolic process"/>
    <property type="evidence" value="ECO:0007669"/>
    <property type="project" value="InterPro"/>
</dbReference>
<dbReference type="EMBL" id="RBKS01000001">
    <property type="protein sequence ID" value="RKR75334.1"/>
    <property type="molecule type" value="Genomic_DNA"/>
</dbReference>